<feature type="compositionally biased region" description="Polar residues" evidence="1">
    <location>
        <begin position="26"/>
        <end position="47"/>
    </location>
</feature>
<sequence>MLQSSTPSTVILFSFYQSQANLLPSSSRNSKPYSGQPNKANKNTGNNPFLELGSLFPPPIPAWSEALQHLSHHDISKTPPPGCDRGYWLPLPQIFVNCSNAEKQISLLRTWLKVRDVTIFQLSMGGSQMSSKEWRAWVELGGKDTSQITNSKSGQQQKQVYKLMDTFLSTHHLGVEYSELENVPAVWKGQSIPENELPSMRVVHEFLYELGELVFRQELMALDEKLDMSQMEQPQ</sequence>
<dbReference type="Proteomes" id="UP001465976">
    <property type="component" value="Unassembled WGS sequence"/>
</dbReference>
<feature type="region of interest" description="Disordered" evidence="1">
    <location>
        <begin position="26"/>
        <end position="48"/>
    </location>
</feature>
<reference evidence="2 3" key="1">
    <citation type="submission" date="2024-02" db="EMBL/GenBank/DDBJ databases">
        <title>A draft genome for the cacao thread blight pathogen Marasmius crinis-equi.</title>
        <authorList>
            <person name="Cohen S.P."/>
            <person name="Baruah I.K."/>
            <person name="Amoako-Attah I."/>
            <person name="Bukari Y."/>
            <person name="Meinhardt L.W."/>
            <person name="Bailey B.A."/>
        </authorList>
    </citation>
    <scope>NUCLEOTIDE SEQUENCE [LARGE SCALE GENOMIC DNA]</scope>
    <source>
        <strain evidence="2 3">GH-76</strain>
    </source>
</reference>
<dbReference type="EMBL" id="JBAHYK010000704">
    <property type="protein sequence ID" value="KAL0571865.1"/>
    <property type="molecule type" value="Genomic_DNA"/>
</dbReference>
<evidence type="ECO:0000313" key="3">
    <source>
        <dbReference type="Proteomes" id="UP001465976"/>
    </source>
</evidence>
<gene>
    <name evidence="2" type="ORF">V5O48_010085</name>
</gene>
<comment type="caution">
    <text evidence="2">The sequence shown here is derived from an EMBL/GenBank/DDBJ whole genome shotgun (WGS) entry which is preliminary data.</text>
</comment>
<name>A0ABR3F986_9AGAR</name>
<accession>A0ABR3F986</accession>
<keyword evidence="3" id="KW-1185">Reference proteome</keyword>
<organism evidence="2 3">
    <name type="scientific">Marasmius crinis-equi</name>
    <dbReference type="NCBI Taxonomy" id="585013"/>
    <lineage>
        <taxon>Eukaryota</taxon>
        <taxon>Fungi</taxon>
        <taxon>Dikarya</taxon>
        <taxon>Basidiomycota</taxon>
        <taxon>Agaricomycotina</taxon>
        <taxon>Agaricomycetes</taxon>
        <taxon>Agaricomycetidae</taxon>
        <taxon>Agaricales</taxon>
        <taxon>Marasmiineae</taxon>
        <taxon>Marasmiaceae</taxon>
        <taxon>Marasmius</taxon>
    </lineage>
</organism>
<proteinExistence type="predicted"/>
<evidence type="ECO:0000313" key="2">
    <source>
        <dbReference type="EMBL" id="KAL0571865.1"/>
    </source>
</evidence>
<evidence type="ECO:0000256" key="1">
    <source>
        <dbReference type="SAM" id="MobiDB-lite"/>
    </source>
</evidence>
<protein>
    <submittedName>
        <fullName evidence="2">Uncharacterized protein</fullName>
    </submittedName>
</protein>